<dbReference type="Gene3D" id="1.10.1200.10">
    <property type="entry name" value="ACP-like"/>
    <property type="match status" value="1"/>
</dbReference>
<comment type="caution">
    <text evidence="2">The sequence shown here is derived from an EMBL/GenBank/DDBJ whole genome shotgun (WGS) entry which is preliminary data.</text>
</comment>
<organism evidence="2 3">
    <name type="scientific">Pseudonocardia parietis</name>
    <dbReference type="NCBI Taxonomy" id="570936"/>
    <lineage>
        <taxon>Bacteria</taxon>
        <taxon>Bacillati</taxon>
        <taxon>Actinomycetota</taxon>
        <taxon>Actinomycetes</taxon>
        <taxon>Pseudonocardiales</taxon>
        <taxon>Pseudonocardiaceae</taxon>
        <taxon>Pseudonocardia</taxon>
    </lineage>
</organism>
<protein>
    <recommendedName>
        <fullName evidence="1">Carrier domain-containing protein</fullName>
    </recommendedName>
</protein>
<gene>
    <name evidence="2" type="ORF">JOF36_005994</name>
</gene>
<reference evidence="2 3" key="1">
    <citation type="submission" date="2021-03" db="EMBL/GenBank/DDBJ databases">
        <title>Sequencing the genomes of 1000 actinobacteria strains.</title>
        <authorList>
            <person name="Klenk H.-P."/>
        </authorList>
    </citation>
    <scope>NUCLEOTIDE SEQUENCE [LARGE SCALE GENOMIC DNA]</scope>
    <source>
        <strain evidence="2 3">DSM 45256</strain>
    </source>
</reference>
<dbReference type="PROSITE" id="PS50075">
    <property type="entry name" value="CARRIER"/>
    <property type="match status" value="1"/>
</dbReference>
<name>A0ABS4W2X6_9PSEU</name>
<dbReference type="Proteomes" id="UP001519295">
    <property type="component" value="Unassembled WGS sequence"/>
</dbReference>
<dbReference type="Pfam" id="PF00550">
    <property type="entry name" value="PP-binding"/>
    <property type="match status" value="1"/>
</dbReference>
<sequence>MAEGEIGPDDDLFSLGLDSLRLMTLRSAWRRRGAAVDLVALAEAPTPRPVYPPGRSARSPRACAPALSHRRLDAGAGEVLGVTL</sequence>
<dbReference type="EMBL" id="JAGINU010000001">
    <property type="protein sequence ID" value="MBP2370298.1"/>
    <property type="molecule type" value="Genomic_DNA"/>
</dbReference>
<feature type="domain" description="Carrier" evidence="1">
    <location>
        <begin position="1"/>
        <end position="58"/>
    </location>
</feature>
<dbReference type="InterPro" id="IPR036736">
    <property type="entry name" value="ACP-like_sf"/>
</dbReference>
<proteinExistence type="predicted"/>
<keyword evidence="3" id="KW-1185">Reference proteome</keyword>
<evidence type="ECO:0000313" key="3">
    <source>
        <dbReference type="Proteomes" id="UP001519295"/>
    </source>
</evidence>
<dbReference type="SUPFAM" id="SSF47336">
    <property type="entry name" value="ACP-like"/>
    <property type="match status" value="1"/>
</dbReference>
<evidence type="ECO:0000313" key="2">
    <source>
        <dbReference type="EMBL" id="MBP2370298.1"/>
    </source>
</evidence>
<dbReference type="InterPro" id="IPR009081">
    <property type="entry name" value="PP-bd_ACP"/>
</dbReference>
<accession>A0ABS4W2X6</accession>
<evidence type="ECO:0000259" key="1">
    <source>
        <dbReference type="PROSITE" id="PS50075"/>
    </source>
</evidence>